<evidence type="ECO:0000313" key="3">
    <source>
        <dbReference type="Proteomes" id="UP000244722"/>
    </source>
</evidence>
<keyword evidence="3" id="KW-1185">Reference proteome</keyword>
<dbReference type="OrthoDB" id="5394790at2759"/>
<name>A0A2T6ZSF9_TUBBO</name>
<evidence type="ECO:0000313" key="2">
    <source>
        <dbReference type="EMBL" id="PUU78421.1"/>
    </source>
</evidence>
<feature type="compositionally biased region" description="Basic and acidic residues" evidence="1">
    <location>
        <begin position="82"/>
        <end position="91"/>
    </location>
</feature>
<accession>A0A2T6ZSF9</accession>
<feature type="region of interest" description="Disordered" evidence="1">
    <location>
        <begin position="82"/>
        <end position="141"/>
    </location>
</feature>
<dbReference type="AlphaFoldDB" id="A0A2T6ZSF9"/>
<organism evidence="2 3">
    <name type="scientific">Tuber borchii</name>
    <name type="common">White truffle</name>
    <dbReference type="NCBI Taxonomy" id="42251"/>
    <lineage>
        <taxon>Eukaryota</taxon>
        <taxon>Fungi</taxon>
        <taxon>Dikarya</taxon>
        <taxon>Ascomycota</taxon>
        <taxon>Pezizomycotina</taxon>
        <taxon>Pezizomycetes</taxon>
        <taxon>Pezizales</taxon>
        <taxon>Tuberaceae</taxon>
        <taxon>Tuber</taxon>
    </lineage>
</organism>
<protein>
    <submittedName>
        <fullName evidence="2">Uncharacterized protein</fullName>
    </submittedName>
</protein>
<dbReference type="Proteomes" id="UP000244722">
    <property type="component" value="Unassembled WGS sequence"/>
</dbReference>
<comment type="caution">
    <text evidence="2">The sequence shown here is derived from an EMBL/GenBank/DDBJ whole genome shotgun (WGS) entry which is preliminary data.</text>
</comment>
<feature type="region of interest" description="Disordered" evidence="1">
    <location>
        <begin position="1"/>
        <end position="45"/>
    </location>
</feature>
<proteinExistence type="predicted"/>
<reference evidence="2 3" key="1">
    <citation type="submission" date="2017-04" db="EMBL/GenBank/DDBJ databases">
        <title>Draft genome sequence of Tuber borchii Vittad., a whitish edible truffle.</title>
        <authorList>
            <consortium name="DOE Joint Genome Institute"/>
            <person name="Murat C."/>
            <person name="Kuo A."/>
            <person name="Barry K.W."/>
            <person name="Clum A."/>
            <person name="Dockter R.B."/>
            <person name="Fauchery L."/>
            <person name="Iotti M."/>
            <person name="Kohler A."/>
            <person name="Labutti K."/>
            <person name="Lindquist E.A."/>
            <person name="Lipzen A."/>
            <person name="Ohm R.A."/>
            <person name="Wang M."/>
            <person name="Grigoriev I.V."/>
            <person name="Zambonelli A."/>
            <person name="Martin F.M."/>
        </authorList>
    </citation>
    <scope>NUCLEOTIDE SEQUENCE [LARGE SCALE GENOMIC DNA]</scope>
    <source>
        <strain evidence="2 3">Tbo3840</strain>
    </source>
</reference>
<evidence type="ECO:0000256" key="1">
    <source>
        <dbReference type="SAM" id="MobiDB-lite"/>
    </source>
</evidence>
<dbReference type="EMBL" id="NESQ01000119">
    <property type="protein sequence ID" value="PUU78421.1"/>
    <property type="molecule type" value="Genomic_DNA"/>
</dbReference>
<sequence>MATSKLADPSDASLGHTKGGNPHKRPLSDQKEGTCPVKSCRHSFRHRPNPQQAIWQHLAYYLNPMCAESPASPFRAAHIEMHEKMKAESASKRLSASEQKERQKESKKKWVEKNKEKRALSLKKSNIRKKAKRELNRKGGTATEAAIEELVGKWLGP</sequence>
<gene>
    <name evidence="2" type="ORF">B9Z19DRAFT_1084143</name>
</gene>
<feature type="compositionally biased region" description="Basic and acidic residues" evidence="1">
    <location>
        <begin position="98"/>
        <end position="119"/>
    </location>
</feature>